<feature type="region of interest" description="Disordered" evidence="2">
    <location>
        <begin position="966"/>
        <end position="994"/>
    </location>
</feature>
<dbReference type="CDD" id="cd00609">
    <property type="entry name" value="AAT_like"/>
    <property type="match status" value="1"/>
</dbReference>
<reference evidence="4 5" key="1">
    <citation type="journal article" date="2019" name="Sci. Rep.">
        <title>Comparative genomics of chytrid fungi reveal insights into the obligate biotrophic and pathogenic lifestyle of Synchytrium endobioticum.</title>
        <authorList>
            <person name="van de Vossenberg B.T.L.H."/>
            <person name="Warris S."/>
            <person name="Nguyen H.D.T."/>
            <person name="van Gent-Pelzer M.P.E."/>
            <person name="Joly D.L."/>
            <person name="van de Geest H.C."/>
            <person name="Bonants P.J.M."/>
            <person name="Smith D.S."/>
            <person name="Levesque C.A."/>
            <person name="van der Lee T.A.J."/>
        </authorList>
    </citation>
    <scope>NUCLEOTIDE SEQUENCE [LARGE SCALE GENOMIC DNA]</scope>
    <source>
        <strain evidence="4 5">MB42</strain>
    </source>
</reference>
<evidence type="ECO:0000256" key="2">
    <source>
        <dbReference type="SAM" id="MobiDB-lite"/>
    </source>
</evidence>
<dbReference type="InterPro" id="IPR015424">
    <property type="entry name" value="PyrdxlP-dep_Trfase"/>
</dbReference>
<comment type="caution">
    <text evidence="4">The sequence shown here is derived from an EMBL/GenBank/DDBJ whole genome shotgun (WGS) entry which is preliminary data.</text>
</comment>
<dbReference type="Pfam" id="PF00155">
    <property type="entry name" value="Aminotran_1_2"/>
    <property type="match status" value="1"/>
</dbReference>
<sequence>MLAEQDDFVAMVADLGRLEVTDHREYQHDCVLTCIAGQCTPLRNVVDHVILGSSTSMIDKSMLANSVLVSVGSSRKGSKTKSVIQQIIAKLPFRPIELDHARHFMSQYALHVTSQNSDKQQLLRPVLFASERRHPVHGIKQKIYIGIQMVHFQEKLCLMNHFLTDEGRYAPGEDEDGIPIYQHLDAYADIDVAEASIVAEYDIVSSVVAEGNLAISIDASWHGAQSFLSPPPESSSLTLKVHLVNGEVSDDSCPMSTSLRKEIQVLESWNEVASKGDHDAWSTIGNGEMCISDCVTEFFDHISKNPHTLFQIPQEDAQSPELPTYVLSSIKKRADYDFSEVTWDYCLKAADADDLANVMMSVMDALEDLSLQPIIHKSNHTALAEICRDCLKLSKIQTSLDVVAAKERVSEACDYWSDNVFECMVEVGLYKLKRDLKYWFNHVLVGLDFDTYFDSTVPSSDQIEILKRMNCVVRLWEAVKLNLASLPADSMKDFLVAMFSHFKLVEGDGGVQNTKTRIWPVEFRVEIAPYSGVVKNMFTRRVPNEWLAIKDEEGILFTRSGLFEERESKTKDASGHVSDEENSVDLLEELDDVQFNGSLSYDYRVVKIKKQRIILVGGGSVRMEALSARAQQLVINQSWLGVGMTSVLQNPYSQTNPTGIINLGTAENKICASEMVSKLNSCKPVIERQTLLHFMPLVRILPDHVIVTNGCTSAISNIAQACTDAGDGILIPSPYYGGFFNDTIYTARCELIPIPATSHNGFEVSVDDIELTYEYATQTMMKRIKAIILCSPNNPLGRTYPKEWLFDVLCWAAERKLHVILDELYALSVWGTTEEQFSPFTSVLQLDLPDPSRTHVLHGIAKDFLSNGLRMAWIISYNPHIISALDKLGFFTSTSNIMQNWMCSMLRDRAWVDNFIKLNQSRLRATYAKLTRWLDEHDVPYLGANAGFFVWIDLRKWLGAGASADASRSTSASAPSKKPLKGGTNSETPSSAPIIGSKRKEREINLFFELLENKIYIAPGEAFYADEEGWYRIVFAVDWTILEEGLNRIAKVLDMRRERSCGRFNVD</sequence>
<evidence type="ECO:0000313" key="4">
    <source>
        <dbReference type="EMBL" id="TPX50440.1"/>
    </source>
</evidence>
<evidence type="ECO:0000256" key="1">
    <source>
        <dbReference type="ARBA" id="ARBA00022898"/>
    </source>
</evidence>
<dbReference type="GO" id="GO:0006520">
    <property type="term" value="P:amino acid metabolic process"/>
    <property type="evidence" value="ECO:0007669"/>
    <property type="project" value="TreeGrafter"/>
</dbReference>
<gene>
    <name evidence="4" type="ORF">SeMB42_g02236</name>
</gene>
<dbReference type="InterPro" id="IPR018630">
    <property type="entry name" value="Zwilch"/>
</dbReference>
<dbReference type="InterPro" id="IPR050478">
    <property type="entry name" value="Ethylene_sulfur-biosynth"/>
</dbReference>
<dbReference type="STRING" id="286115.A0A507DHX2"/>
<dbReference type="GO" id="GO:1990423">
    <property type="term" value="C:RZZ complex"/>
    <property type="evidence" value="ECO:0007669"/>
    <property type="project" value="InterPro"/>
</dbReference>
<dbReference type="GO" id="GO:0030170">
    <property type="term" value="F:pyridoxal phosphate binding"/>
    <property type="evidence" value="ECO:0007669"/>
    <property type="project" value="InterPro"/>
</dbReference>
<dbReference type="PANTHER" id="PTHR43795">
    <property type="entry name" value="BIFUNCTIONAL ASPARTATE AMINOTRANSFERASE AND GLUTAMATE/ASPARTATE-PREPHENATE AMINOTRANSFERASE-RELATED"/>
    <property type="match status" value="1"/>
</dbReference>
<dbReference type="Proteomes" id="UP000317494">
    <property type="component" value="Unassembled WGS sequence"/>
</dbReference>
<name>A0A507DHX2_9FUNG</name>
<dbReference type="Gene3D" id="3.90.1150.10">
    <property type="entry name" value="Aspartate Aminotransferase, domain 1"/>
    <property type="match status" value="1"/>
</dbReference>
<dbReference type="Pfam" id="PF09817">
    <property type="entry name" value="Zwilch"/>
    <property type="match status" value="1"/>
</dbReference>
<keyword evidence="5" id="KW-1185">Reference proteome</keyword>
<dbReference type="AlphaFoldDB" id="A0A507DHX2"/>
<protein>
    <recommendedName>
        <fullName evidence="3">Aminotransferase class I/classII large domain-containing protein</fullName>
    </recommendedName>
</protein>
<dbReference type="InterPro" id="IPR015422">
    <property type="entry name" value="PyrdxlP-dep_Trfase_small"/>
</dbReference>
<feature type="domain" description="Aminotransferase class I/classII large" evidence="3">
    <location>
        <begin position="697"/>
        <end position="1049"/>
    </location>
</feature>
<feature type="compositionally biased region" description="Low complexity" evidence="2">
    <location>
        <begin position="966"/>
        <end position="976"/>
    </location>
</feature>
<dbReference type="PANTHER" id="PTHR43795:SF39">
    <property type="entry name" value="AMINOTRANSFERASE CLASS I_CLASSII DOMAIN-CONTAINING PROTEIN"/>
    <property type="match status" value="1"/>
</dbReference>
<evidence type="ECO:0000313" key="5">
    <source>
        <dbReference type="Proteomes" id="UP000317494"/>
    </source>
</evidence>
<dbReference type="InterPro" id="IPR004839">
    <property type="entry name" value="Aminotransferase_I/II_large"/>
</dbReference>
<dbReference type="Gene3D" id="1.20.58.730">
    <property type="match status" value="1"/>
</dbReference>
<dbReference type="SUPFAM" id="SSF53383">
    <property type="entry name" value="PLP-dependent transferases"/>
    <property type="match status" value="1"/>
</dbReference>
<dbReference type="Gene3D" id="3.40.640.10">
    <property type="entry name" value="Type I PLP-dependent aspartate aminotransferase-like (Major domain)"/>
    <property type="match status" value="1"/>
</dbReference>
<organism evidence="4 5">
    <name type="scientific">Synchytrium endobioticum</name>
    <dbReference type="NCBI Taxonomy" id="286115"/>
    <lineage>
        <taxon>Eukaryota</taxon>
        <taxon>Fungi</taxon>
        <taxon>Fungi incertae sedis</taxon>
        <taxon>Chytridiomycota</taxon>
        <taxon>Chytridiomycota incertae sedis</taxon>
        <taxon>Chytridiomycetes</taxon>
        <taxon>Synchytriales</taxon>
        <taxon>Synchytriaceae</taxon>
        <taxon>Synchytrium</taxon>
    </lineage>
</organism>
<proteinExistence type="predicted"/>
<dbReference type="VEuPathDB" id="FungiDB:SeMB42_g02236"/>
<accession>A0A507DHX2</accession>
<evidence type="ECO:0000259" key="3">
    <source>
        <dbReference type="Pfam" id="PF00155"/>
    </source>
</evidence>
<keyword evidence="1" id="KW-0663">Pyridoxal phosphate</keyword>
<dbReference type="EMBL" id="QEAN01000067">
    <property type="protein sequence ID" value="TPX50440.1"/>
    <property type="molecule type" value="Genomic_DNA"/>
</dbReference>
<dbReference type="InterPro" id="IPR015421">
    <property type="entry name" value="PyrdxlP-dep_Trfase_major"/>
</dbReference>
<dbReference type="GO" id="GO:0008483">
    <property type="term" value="F:transaminase activity"/>
    <property type="evidence" value="ECO:0007669"/>
    <property type="project" value="TreeGrafter"/>
</dbReference>
<dbReference type="Gene3D" id="1.10.287.1880">
    <property type="match status" value="1"/>
</dbReference>